<evidence type="ECO:0000313" key="2">
    <source>
        <dbReference type="Proteomes" id="UP001055811"/>
    </source>
</evidence>
<name>A0ACB9BQF4_CICIN</name>
<keyword evidence="2" id="KW-1185">Reference proteome</keyword>
<evidence type="ECO:0000313" key="1">
    <source>
        <dbReference type="EMBL" id="KAI3724266.1"/>
    </source>
</evidence>
<reference evidence="2" key="1">
    <citation type="journal article" date="2022" name="Mol. Ecol. Resour.">
        <title>The genomes of chicory, endive, great burdock and yacon provide insights into Asteraceae palaeo-polyploidization history and plant inulin production.</title>
        <authorList>
            <person name="Fan W."/>
            <person name="Wang S."/>
            <person name="Wang H."/>
            <person name="Wang A."/>
            <person name="Jiang F."/>
            <person name="Liu H."/>
            <person name="Zhao H."/>
            <person name="Xu D."/>
            <person name="Zhang Y."/>
        </authorList>
    </citation>
    <scope>NUCLEOTIDE SEQUENCE [LARGE SCALE GENOMIC DNA]</scope>
    <source>
        <strain evidence="2">cv. Punajuju</strain>
    </source>
</reference>
<accession>A0ACB9BQF4</accession>
<dbReference type="EMBL" id="CM042014">
    <property type="protein sequence ID" value="KAI3724266.1"/>
    <property type="molecule type" value="Genomic_DNA"/>
</dbReference>
<reference evidence="1 2" key="2">
    <citation type="journal article" date="2022" name="Mol. Ecol. Resour.">
        <title>The genomes of chicory, endive, great burdock and yacon provide insights into Asteraceae paleo-polyploidization history and plant inulin production.</title>
        <authorList>
            <person name="Fan W."/>
            <person name="Wang S."/>
            <person name="Wang H."/>
            <person name="Wang A."/>
            <person name="Jiang F."/>
            <person name="Liu H."/>
            <person name="Zhao H."/>
            <person name="Xu D."/>
            <person name="Zhang Y."/>
        </authorList>
    </citation>
    <scope>NUCLEOTIDE SEQUENCE [LARGE SCALE GENOMIC DNA]</scope>
    <source>
        <strain evidence="2">cv. Punajuju</strain>
        <tissue evidence="1">Leaves</tissue>
    </source>
</reference>
<gene>
    <name evidence="1" type="ORF">L2E82_36037</name>
</gene>
<organism evidence="1 2">
    <name type="scientific">Cichorium intybus</name>
    <name type="common">Chicory</name>
    <dbReference type="NCBI Taxonomy" id="13427"/>
    <lineage>
        <taxon>Eukaryota</taxon>
        <taxon>Viridiplantae</taxon>
        <taxon>Streptophyta</taxon>
        <taxon>Embryophyta</taxon>
        <taxon>Tracheophyta</taxon>
        <taxon>Spermatophyta</taxon>
        <taxon>Magnoliopsida</taxon>
        <taxon>eudicotyledons</taxon>
        <taxon>Gunneridae</taxon>
        <taxon>Pentapetalae</taxon>
        <taxon>asterids</taxon>
        <taxon>campanulids</taxon>
        <taxon>Asterales</taxon>
        <taxon>Asteraceae</taxon>
        <taxon>Cichorioideae</taxon>
        <taxon>Cichorieae</taxon>
        <taxon>Cichoriinae</taxon>
        <taxon>Cichorium</taxon>
    </lineage>
</organism>
<protein>
    <submittedName>
        <fullName evidence="1">Uncharacterized protein</fullName>
    </submittedName>
</protein>
<dbReference type="Proteomes" id="UP001055811">
    <property type="component" value="Linkage Group LG06"/>
</dbReference>
<sequence length="93" mass="10846">MYSLGILVMIRRTCSRSFIFIHNLCLLVFCLYSVSSLLENLLSFGYACYTVLLSFGFGGYMLSGRVCEFFWPFEKWAQDLEGCERVIRYFFGV</sequence>
<proteinExistence type="predicted"/>
<comment type="caution">
    <text evidence="1">The sequence shown here is derived from an EMBL/GenBank/DDBJ whole genome shotgun (WGS) entry which is preliminary data.</text>
</comment>